<dbReference type="SUPFAM" id="SSF69179">
    <property type="entry name" value="Integrin domains"/>
    <property type="match status" value="3"/>
</dbReference>
<dbReference type="InterPro" id="IPR048285">
    <property type="entry name" value="Integrin_alpha_Ig-like_2"/>
</dbReference>
<dbReference type="Gene3D" id="2.60.40.1460">
    <property type="entry name" value="Integrin domains. Chain A, domain 2"/>
    <property type="match status" value="1"/>
</dbReference>
<keyword evidence="5" id="KW-0677">Repeat</keyword>
<dbReference type="InterPro" id="IPR000413">
    <property type="entry name" value="Integrin_alpha"/>
</dbReference>
<keyword evidence="6 13" id="KW-0130">Cell adhesion</keyword>
<evidence type="ECO:0000313" key="17">
    <source>
        <dbReference type="EMBL" id="CAK8677908.1"/>
    </source>
</evidence>
<evidence type="ECO:0000256" key="12">
    <source>
        <dbReference type="PROSITE-ProRule" id="PRU00803"/>
    </source>
</evidence>
<keyword evidence="7 13" id="KW-1133">Transmembrane helix</keyword>
<feature type="domain" description="Integrin alpha second immunoglobulin-like" evidence="15">
    <location>
        <begin position="686"/>
        <end position="818"/>
    </location>
</feature>
<evidence type="ECO:0000256" key="3">
    <source>
        <dbReference type="ARBA" id="ARBA00022692"/>
    </source>
</evidence>
<dbReference type="Pfam" id="PF20806">
    <property type="entry name" value="Integrin_A_Ig_3"/>
    <property type="match status" value="1"/>
</dbReference>
<evidence type="ECO:0000259" key="16">
    <source>
        <dbReference type="Pfam" id="PF20806"/>
    </source>
</evidence>
<organism evidence="17 18">
    <name type="scientific">Clavelina lepadiformis</name>
    <name type="common">Light-bulb sea squirt</name>
    <name type="synonym">Ascidia lepadiformis</name>
    <dbReference type="NCBI Taxonomy" id="159417"/>
    <lineage>
        <taxon>Eukaryota</taxon>
        <taxon>Metazoa</taxon>
        <taxon>Chordata</taxon>
        <taxon>Tunicata</taxon>
        <taxon>Ascidiacea</taxon>
        <taxon>Aplousobranchia</taxon>
        <taxon>Clavelinidae</taxon>
        <taxon>Clavelina</taxon>
    </lineage>
</organism>
<dbReference type="InterPro" id="IPR013519">
    <property type="entry name" value="Int_alpha_beta-p"/>
</dbReference>
<comment type="similarity">
    <text evidence="2 13">Belongs to the integrin alpha chain family.</text>
</comment>
<dbReference type="SUPFAM" id="SSF69318">
    <property type="entry name" value="Integrin alpha N-terminal domain"/>
    <property type="match status" value="1"/>
</dbReference>
<gene>
    <name evidence="17" type="ORF">CVLEPA_LOCUS7893</name>
</gene>
<keyword evidence="10 13" id="KW-0675">Receptor</keyword>
<evidence type="ECO:0000313" key="18">
    <source>
        <dbReference type="Proteomes" id="UP001642483"/>
    </source>
</evidence>
<evidence type="ECO:0008006" key="19">
    <source>
        <dbReference type="Google" id="ProtNLM"/>
    </source>
</evidence>
<comment type="caution">
    <text evidence="17">The sequence shown here is derived from an EMBL/GenBank/DDBJ whole genome shotgun (WGS) entry which is preliminary data.</text>
</comment>
<comment type="subcellular location">
    <subcellularLocation>
        <location evidence="1 13">Membrane</location>
        <topology evidence="1 13">Single-pass type I membrane protein</topology>
    </subcellularLocation>
</comment>
<evidence type="ECO:0000256" key="6">
    <source>
        <dbReference type="ARBA" id="ARBA00022889"/>
    </source>
</evidence>
<dbReference type="EMBL" id="CAWYQH010000046">
    <property type="protein sequence ID" value="CAK8677908.1"/>
    <property type="molecule type" value="Genomic_DNA"/>
</dbReference>
<feature type="repeat" description="FG-GAP" evidence="12">
    <location>
        <begin position="344"/>
        <end position="407"/>
    </location>
</feature>
<feature type="chain" id="PRO_5044990501" description="Integrin alpha-2 domain-containing protein" evidence="13">
    <location>
        <begin position="28"/>
        <end position="1118"/>
    </location>
</feature>
<accession>A0ABP0FG95</accession>
<dbReference type="PANTHER" id="PTHR23220">
    <property type="entry name" value="INTEGRIN ALPHA"/>
    <property type="match status" value="1"/>
</dbReference>
<feature type="repeat" description="FG-GAP" evidence="12">
    <location>
        <begin position="473"/>
        <end position="534"/>
    </location>
</feature>
<feature type="signal peptide" evidence="13">
    <location>
        <begin position="1"/>
        <end position="27"/>
    </location>
</feature>
<evidence type="ECO:0000256" key="11">
    <source>
        <dbReference type="ARBA" id="ARBA00023180"/>
    </source>
</evidence>
<dbReference type="InterPro" id="IPR013649">
    <property type="entry name" value="Integrin_alpha_Ig-like_1"/>
</dbReference>
<dbReference type="SMART" id="SM00191">
    <property type="entry name" value="Int_alpha"/>
    <property type="match status" value="6"/>
</dbReference>
<keyword evidence="8 13" id="KW-0401">Integrin</keyword>
<feature type="transmembrane region" description="Helical" evidence="13">
    <location>
        <begin position="1058"/>
        <end position="1080"/>
    </location>
</feature>
<evidence type="ECO:0000256" key="9">
    <source>
        <dbReference type="ARBA" id="ARBA00023136"/>
    </source>
</evidence>
<evidence type="ECO:0000256" key="4">
    <source>
        <dbReference type="ARBA" id="ARBA00022729"/>
    </source>
</evidence>
<dbReference type="PROSITE" id="PS51470">
    <property type="entry name" value="FG_GAP"/>
    <property type="match status" value="4"/>
</dbReference>
<dbReference type="InterPro" id="IPR028994">
    <property type="entry name" value="Integrin_alpha_N"/>
</dbReference>
<evidence type="ECO:0000259" key="15">
    <source>
        <dbReference type="Pfam" id="PF20805"/>
    </source>
</evidence>
<dbReference type="InterPro" id="IPR013517">
    <property type="entry name" value="FG-GAP"/>
</dbReference>
<protein>
    <recommendedName>
        <fullName evidence="19">Integrin alpha-2 domain-containing protein</fullName>
    </recommendedName>
</protein>
<dbReference type="Gene3D" id="2.60.40.1510">
    <property type="entry name" value="ntegrin, alpha v. Chain A, domain 3"/>
    <property type="match status" value="1"/>
</dbReference>
<keyword evidence="18" id="KW-1185">Reference proteome</keyword>
<dbReference type="Pfam" id="PF20805">
    <property type="entry name" value="Integrin_A_Ig_2"/>
    <property type="match status" value="1"/>
</dbReference>
<dbReference type="Gene3D" id="1.20.5.930">
    <property type="entry name" value="Bicelle-embedded integrin alpha(iib) transmembrane segment"/>
    <property type="match status" value="1"/>
</dbReference>
<keyword evidence="9 13" id="KW-0472">Membrane</keyword>
<evidence type="ECO:0000256" key="1">
    <source>
        <dbReference type="ARBA" id="ARBA00004479"/>
    </source>
</evidence>
<evidence type="ECO:0000256" key="13">
    <source>
        <dbReference type="RuleBase" id="RU003762"/>
    </source>
</evidence>
<keyword evidence="3 13" id="KW-0812">Transmembrane</keyword>
<reference evidence="17 18" key="1">
    <citation type="submission" date="2024-02" db="EMBL/GenBank/DDBJ databases">
        <authorList>
            <person name="Daric V."/>
            <person name="Darras S."/>
        </authorList>
    </citation>
    <scope>NUCLEOTIDE SEQUENCE [LARGE SCALE GENOMIC DNA]</scope>
</reference>
<dbReference type="Gene3D" id="2.130.10.130">
    <property type="entry name" value="Integrin alpha, N-terminal"/>
    <property type="match status" value="1"/>
</dbReference>
<proteinExistence type="inferred from homology"/>
<keyword evidence="4 13" id="KW-0732">Signal</keyword>
<name>A0ABP0FG95_CLALP</name>
<evidence type="ECO:0000256" key="2">
    <source>
        <dbReference type="ARBA" id="ARBA00008054"/>
    </source>
</evidence>
<evidence type="ECO:0000256" key="8">
    <source>
        <dbReference type="ARBA" id="ARBA00023037"/>
    </source>
</evidence>
<evidence type="ECO:0000256" key="7">
    <source>
        <dbReference type="ARBA" id="ARBA00022989"/>
    </source>
</evidence>
<dbReference type="PRINTS" id="PR01185">
    <property type="entry name" value="INTEGRINA"/>
</dbReference>
<feature type="repeat" description="FG-GAP" evidence="12">
    <location>
        <begin position="408"/>
        <end position="465"/>
    </location>
</feature>
<feature type="domain" description="Integrin alpha third immunoglobulin-like" evidence="16">
    <location>
        <begin position="832"/>
        <end position="1043"/>
    </location>
</feature>
<evidence type="ECO:0000259" key="14">
    <source>
        <dbReference type="Pfam" id="PF08441"/>
    </source>
</evidence>
<sequence>MTGWTPRNMMFWYLTVTFLTLGNVVTGYNLEGRLPLYKEGEADGTFGFSVALHKTSDTSNDLANALIVVGSPTASSLRSQKNTIKPGGIYYCPITTNREDCRRVQMDEGASNYLHNKTGQWLGVSLKSQGPGKFLITCAHRFAARYICPGSAPKHEREFERMCGKCFLLNGTTANRIEEIPADEAKTMGFISSVCDVADDEICDNRNYNSVASRYFQYYAYAQAGTSISISDSEYLLGAPGSWRFSGSVFGYDVRSVPTNASIKRFETTECSQKEIREQSIKCDNIPLRRDAYIGFSLDQSNALGSLRDTETIYFAGAPNGDFTGAVVFYQKVSDGSGRTLSPILQDMLFGEHIGSSFGFSVAVSDLNGDGLDDLIVGSPQYYQYSSEGKYGGAVYIYINKNLQRFSKIKPQKFVGPLDSFFGYSIAPLGDVDQDGYNDFAVGAPYETSTGKVHIFRGSADGIVKKSQVIEGSSYVVYPPHTDMKGFGISLSSNVDVDNNGYPDLLVGTLRDEVILFRSRPVVSVNSSLEVSTKIFDWRIQKCDVNGKKTACFDVQFCFSFTARHEEFARDLPINYTIVLDSTLQNEGLAPRVFFADSEATQTDVASIPRPRANFCPGELNKIYFGDNVRDKLNPIDIDFKFSLPSGVPIVPEEADDPVFRMMDDPILDADFVNERKATVKIKNNCGTDGCQSDFQVKGELPPEIVVGRTETIALIMDVSNNLEEAHQAWVVIKLPPLVFYDSFSVSKSSGANITCFYRDNSLQDAATYVRCHAGNPYAAGSKDTVEVLLDVGRLPPETKEIKVELTTTTTSKNRERPPQQLQSKVIIELQLSLSAYGKPQQVRYYEVPPIGESAMTSTDLIGPEIKQTFIIKNDARRTVENVVLRVNLPHEIKNGKWLLYPVRALVSSSGQSVPRECAEDSVNPLQIRLPLSATSRIKRDVQPEELPIPRALYGVGEYRLHLTLDCNRKKTAHCVTLNCPVDTIQPGSTASVTFQLRLWNSTFIEEFVRTDLISIITEAELGHAEENVRIVGNSSQTIRTTVDHAFFDEEADSIFPWWYILIGVILALLLYLLVILILIKCGFFKRKRRHERQLQEENDNAALVTEVKPLHNEEERV</sequence>
<dbReference type="Pfam" id="PF01839">
    <property type="entry name" value="FG-GAP"/>
    <property type="match status" value="2"/>
</dbReference>
<feature type="repeat" description="FG-GAP" evidence="12">
    <location>
        <begin position="32"/>
        <end position="101"/>
    </location>
</feature>
<keyword evidence="11" id="KW-0325">Glycoprotein</keyword>
<evidence type="ECO:0000256" key="10">
    <source>
        <dbReference type="ARBA" id="ARBA00023170"/>
    </source>
</evidence>
<dbReference type="InterPro" id="IPR032695">
    <property type="entry name" value="Integrin_dom_sf"/>
</dbReference>
<dbReference type="InterPro" id="IPR048286">
    <property type="entry name" value="Integrin_alpha_Ig-like_3"/>
</dbReference>
<dbReference type="Pfam" id="PF08441">
    <property type="entry name" value="Integrin_A_Ig_1"/>
    <property type="match status" value="1"/>
</dbReference>
<dbReference type="Gene3D" id="2.60.40.1530">
    <property type="entry name" value="ntegrin, alpha v. Chain A, domain 4"/>
    <property type="match status" value="1"/>
</dbReference>
<dbReference type="PANTHER" id="PTHR23220:SF122">
    <property type="entry name" value="INTEGRIN ALPHA-PS1"/>
    <property type="match status" value="1"/>
</dbReference>
<feature type="domain" description="Integrin alpha first immunoglubulin-like" evidence="14">
    <location>
        <begin position="519"/>
        <end position="683"/>
    </location>
</feature>
<evidence type="ECO:0000256" key="5">
    <source>
        <dbReference type="ARBA" id="ARBA00022737"/>
    </source>
</evidence>
<dbReference type="Proteomes" id="UP001642483">
    <property type="component" value="Unassembled WGS sequence"/>
</dbReference>